<comment type="caution">
    <text evidence="1">The sequence shown here is derived from an EMBL/GenBank/DDBJ whole genome shotgun (WGS) entry which is preliminary data.</text>
</comment>
<gene>
    <name evidence="1" type="ORF">DM860_004916</name>
</gene>
<proteinExistence type="predicted"/>
<dbReference type="EMBL" id="NQVE01000122">
    <property type="protein sequence ID" value="RAL46637.1"/>
    <property type="molecule type" value="Genomic_DNA"/>
</dbReference>
<organism evidence="1 2">
    <name type="scientific">Cuscuta australis</name>
    <dbReference type="NCBI Taxonomy" id="267555"/>
    <lineage>
        <taxon>Eukaryota</taxon>
        <taxon>Viridiplantae</taxon>
        <taxon>Streptophyta</taxon>
        <taxon>Embryophyta</taxon>
        <taxon>Tracheophyta</taxon>
        <taxon>Spermatophyta</taxon>
        <taxon>Magnoliopsida</taxon>
        <taxon>eudicotyledons</taxon>
        <taxon>Gunneridae</taxon>
        <taxon>Pentapetalae</taxon>
        <taxon>asterids</taxon>
        <taxon>lamiids</taxon>
        <taxon>Solanales</taxon>
        <taxon>Convolvulaceae</taxon>
        <taxon>Cuscuteae</taxon>
        <taxon>Cuscuta</taxon>
        <taxon>Cuscuta subgen. Grammica</taxon>
        <taxon>Cuscuta sect. Cleistogrammica</taxon>
    </lineage>
</organism>
<keyword evidence="2" id="KW-1185">Reference proteome</keyword>
<reference evidence="1 2" key="1">
    <citation type="submission" date="2018-06" db="EMBL/GenBank/DDBJ databases">
        <title>The Genome of Cuscuta australis (Dodder) Provides Insight into the Evolution of Plant Parasitism.</title>
        <authorList>
            <person name="Liu H."/>
        </authorList>
    </citation>
    <scope>NUCLEOTIDE SEQUENCE [LARGE SCALE GENOMIC DNA]</scope>
    <source>
        <strain evidence="2">cv. Yunnan</strain>
        <tissue evidence="1">Vines</tissue>
    </source>
</reference>
<sequence>MGFILSVDKHPSASGHCLFGKGNNCKEGCNTYVHSVASASSPENQLRLAKGHLSGCGQCGFTSPSPTINDGEPQVKKKQTLSGDIDVTSGYSNVLFIGNDQDDECF</sequence>
<dbReference type="AlphaFoldDB" id="A0A328DLU3"/>
<evidence type="ECO:0000313" key="2">
    <source>
        <dbReference type="Proteomes" id="UP000249390"/>
    </source>
</evidence>
<protein>
    <submittedName>
        <fullName evidence="1">Uncharacterized protein</fullName>
    </submittedName>
</protein>
<evidence type="ECO:0000313" key="1">
    <source>
        <dbReference type="EMBL" id="RAL46637.1"/>
    </source>
</evidence>
<dbReference type="Proteomes" id="UP000249390">
    <property type="component" value="Unassembled WGS sequence"/>
</dbReference>
<accession>A0A328DLU3</accession>
<name>A0A328DLU3_9ASTE</name>